<protein>
    <submittedName>
        <fullName evidence="8">RDD family protein</fullName>
    </submittedName>
</protein>
<dbReference type="PANTHER" id="PTHR38480:SF1">
    <property type="entry name" value="SLR0254 PROTEIN"/>
    <property type="match status" value="1"/>
</dbReference>
<feature type="compositionally biased region" description="Pro residues" evidence="5">
    <location>
        <begin position="267"/>
        <end position="277"/>
    </location>
</feature>
<feature type="transmembrane region" description="Helical" evidence="6">
    <location>
        <begin position="106"/>
        <end position="131"/>
    </location>
</feature>
<feature type="non-terminal residue" evidence="8">
    <location>
        <position position="315"/>
    </location>
</feature>
<reference evidence="9" key="1">
    <citation type="submission" date="2019-10" db="EMBL/GenBank/DDBJ databases">
        <title>Streptomyces sp. nov., a novel actinobacterium isolated from alkaline environment.</title>
        <authorList>
            <person name="Golinska P."/>
        </authorList>
    </citation>
    <scope>NUCLEOTIDE SEQUENCE [LARGE SCALE GENOMIC DNA]</scope>
    <source>
        <strain evidence="9">DSM 42118</strain>
    </source>
</reference>
<feature type="region of interest" description="Disordered" evidence="5">
    <location>
        <begin position="253"/>
        <end position="315"/>
    </location>
</feature>
<feature type="compositionally biased region" description="Gly residues" evidence="5">
    <location>
        <begin position="278"/>
        <end position="290"/>
    </location>
</feature>
<dbReference type="GO" id="GO:0016020">
    <property type="term" value="C:membrane"/>
    <property type="evidence" value="ECO:0007669"/>
    <property type="project" value="UniProtKB-SubCell"/>
</dbReference>
<evidence type="ECO:0000256" key="5">
    <source>
        <dbReference type="SAM" id="MobiDB-lite"/>
    </source>
</evidence>
<feature type="compositionally biased region" description="Pro residues" evidence="5">
    <location>
        <begin position="306"/>
        <end position="315"/>
    </location>
</feature>
<evidence type="ECO:0000256" key="4">
    <source>
        <dbReference type="ARBA" id="ARBA00023136"/>
    </source>
</evidence>
<name>A0A7W3Y350_9ACTN</name>
<dbReference type="EMBL" id="VKHT01000703">
    <property type="protein sequence ID" value="MBB0246025.1"/>
    <property type="molecule type" value="Genomic_DNA"/>
</dbReference>
<proteinExistence type="predicted"/>
<accession>A0A7W3Y350</accession>
<feature type="transmembrane region" description="Helical" evidence="6">
    <location>
        <begin position="51"/>
        <end position="75"/>
    </location>
</feature>
<organism evidence="8 9">
    <name type="scientific">Streptomyces alkaliphilus</name>
    <dbReference type="NCBI Taxonomy" id="1472722"/>
    <lineage>
        <taxon>Bacteria</taxon>
        <taxon>Bacillati</taxon>
        <taxon>Actinomycetota</taxon>
        <taxon>Actinomycetes</taxon>
        <taxon>Kitasatosporales</taxon>
        <taxon>Streptomycetaceae</taxon>
        <taxon>Streptomyces</taxon>
    </lineage>
</organism>
<evidence type="ECO:0000313" key="8">
    <source>
        <dbReference type="EMBL" id="MBB0246025.1"/>
    </source>
</evidence>
<comment type="caution">
    <text evidence="8">The sequence shown here is derived from an EMBL/GenBank/DDBJ whole genome shotgun (WGS) entry which is preliminary data.</text>
</comment>
<keyword evidence="2 6" id="KW-0812">Transmembrane</keyword>
<dbReference type="RefSeq" id="WP_182607429.1">
    <property type="nucleotide sequence ID" value="NZ_VKHT01000703.1"/>
</dbReference>
<dbReference type="Proteomes" id="UP000538929">
    <property type="component" value="Unassembled WGS sequence"/>
</dbReference>
<evidence type="ECO:0000256" key="3">
    <source>
        <dbReference type="ARBA" id="ARBA00022989"/>
    </source>
</evidence>
<keyword evidence="9" id="KW-1185">Reference proteome</keyword>
<dbReference type="Pfam" id="PF06271">
    <property type="entry name" value="RDD"/>
    <property type="match status" value="1"/>
</dbReference>
<evidence type="ECO:0000256" key="2">
    <source>
        <dbReference type="ARBA" id="ARBA00022692"/>
    </source>
</evidence>
<evidence type="ECO:0000313" key="9">
    <source>
        <dbReference type="Proteomes" id="UP000538929"/>
    </source>
</evidence>
<feature type="compositionally biased region" description="Low complexity" evidence="5">
    <location>
        <begin position="291"/>
        <end position="305"/>
    </location>
</feature>
<evidence type="ECO:0000256" key="1">
    <source>
        <dbReference type="ARBA" id="ARBA00004141"/>
    </source>
</evidence>
<keyword evidence="3 6" id="KW-1133">Transmembrane helix</keyword>
<comment type="subcellular location">
    <subcellularLocation>
        <location evidence="1">Membrane</location>
        <topology evidence="1">Multi-pass membrane protein</topology>
    </subcellularLocation>
</comment>
<evidence type="ECO:0000259" key="7">
    <source>
        <dbReference type="Pfam" id="PF06271"/>
    </source>
</evidence>
<feature type="transmembrane region" description="Helical" evidence="6">
    <location>
        <begin position="23"/>
        <end position="44"/>
    </location>
</feature>
<evidence type="ECO:0000256" key="6">
    <source>
        <dbReference type="SAM" id="Phobius"/>
    </source>
</evidence>
<dbReference type="PANTHER" id="PTHR38480">
    <property type="entry name" value="SLR0254 PROTEIN"/>
    <property type="match status" value="1"/>
</dbReference>
<dbReference type="InterPro" id="IPR010432">
    <property type="entry name" value="RDD"/>
</dbReference>
<gene>
    <name evidence="8" type="ORF">FNQ90_18425</name>
</gene>
<dbReference type="AlphaFoldDB" id="A0A7W3Y350"/>
<feature type="domain" description="RDD" evidence="7">
    <location>
        <begin position="17"/>
        <end position="144"/>
    </location>
</feature>
<sequence>MSQLVTGDAVVLGLQPAKLPSRAIAVSLDLAVLVTAYLLLNLLVTSQVVALGGAALAAVQVTMLVLVLIGVPMAVETLSQGRSLGKLALGLRVVRDDGGPIRFRHAFVRALVGFLEILATFGVIATVASLVSARGRRLGDVFAGTLVVRERIPTGRTTVLPSPPPHLADRFAALDLSNVPDGMWLAIRQYLTRLPKLDSRVAWSMGVGLADELAARLGSPPPPGEHPASYLAAVAGERQRREIARTFRDRPVPPELRWALGGSGGPGTPPYAGPRPAPGGGSPAGMGTTGPDGAPVAALPAAVPGFAPPAPTGSA</sequence>
<keyword evidence="4 6" id="KW-0472">Membrane</keyword>